<gene>
    <name evidence="1" type="ordered locus">GOX2449</name>
</gene>
<sequence length="187" mass="19585">MSIVAPQTDASGIVGIRLEQAGAIHVASYAVQSGDTAATIAAALAAQITGATVAGSVITVPDGPRVSVASTGHVMASRLTRRQQQMFQVTLWTSDPGKRDTIGFALDAWMSGTPWFADSTGAQCLLKFAGSSDVDTQQASSIFRRVFRMVVVFDTTQTQQQAQMLFGGIALSANGEPAALYGDQPLF</sequence>
<reference evidence="1 2" key="1">
    <citation type="journal article" date="2005" name="Nat. Biotechnol.">
        <title>Complete genome sequence of the acetic acid bacterium Gluconobacter oxydans.</title>
        <authorList>
            <person name="Prust C."/>
            <person name="Hoffmeister M."/>
            <person name="Liesegang H."/>
            <person name="Wiezer A."/>
            <person name="Fricke W.F."/>
            <person name="Ehrenreich A."/>
            <person name="Gottschalk G."/>
            <person name="Deppenmeier U."/>
        </authorList>
    </citation>
    <scope>NUCLEOTIDE SEQUENCE [LARGE SCALE GENOMIC DNA]</scope>
    <source>
        <strain evidence="1 2">621H</strain>
    </source>
</reference>
<accession>Q5FN67</accession>
<name>Q5FN67_GLUOX</name>
<organism evidence="1 2">
    <name type="scientific">Gluconobacter oxydans (strain 621H)</name>
    <name type="common">Gluconobacter suboxydans</name>
    <dbReference type="NCBI Taxonomy" id="290633"/>
    <lineage>
        <taxon>Bacteria</taxon>
        <taxon>Pseudomonadati</taxon>
        <taxon>Pseudomonadota</taxon>
        <taxon>Alphaproteobacteria</taxon>
        <taxon>Acetobacterales</taxon>
        <taxon>Acetobacteraceae</taxon>
        <taxon>Gluconobacter</taxon>
    </lineage>
</organism>
<evidence type="ECO:0000313" key="2">
    <source>
        <dbReference type="Proteomes" id="UP000006375"/>
    </source>
</evidence>
<dbReference type="EMBL" id="CP000009">
    <property type="protein sequence ID" value="AAW62180.1"/>
    <property type="molecule type" value="Genomic_DNA"/>
</dbReference>
<dbReference type="AlphaFoldDB" id="Q5FN67"/>
<dbReference type="STRING" id="290633.GOX2449"/>
<protein>
    <submittedName>
        <fullName evidence="1">Uncharacterized protein</fullName>
    </submittedName>
</protein>
<evidence type="ECO:0000313" key="1">
    <source>
        <dbReference type="EMBL" id="AAW62180.1"/>
    </source>
</evidence>
<dbReference type="HOGENOM" id="CLU_1445765_0_0_5"/>
<proteinExistence type="predicted"/>
<keyword evidence="2" id="KW-1185">Reference proteome</keyword>
<dbReference type="Proteomes" id="UP000006375">
    <property type="component" value="Chromosome"/>
</dbReference>
<dbReference type="KEGG" id="gox:GOX2449"/>